<proteinExistence type="predicted"/>
<comment type="caution">
    <text evidence="1">The sequence shown here is derived from an EMBL/GenBank/DDBJ whole genome shotgun (WGS) entry which is preliminary data.</text>
</comment>
<dbReference type="PROSITE" id="PS51257">
    <property type="entry name" value="PROKAR_LIPOPROTEIN"/>
    <property type="match status" value="1"/>
</dbReference>
<reference evidence="1 2" key="1">
    <citation type="submission" date="2018-05" db="EMBL/GenBank/DDBJ databases">
        <title>The Hungate 1000. A catalogue of reference genomes from the rumen microbiome.</title>
        <authorList>
            <person name="Kelly W."/>
        </authorList>
    </citation>
    <scope>NUCLEOTIDE SEQUENCE [LARGE SCALE GENOMIC DNA]</scope>
    <source>
        <strain evidence="1 2">SAb67</strain>
    </source>
</reference>
<dbReference type="OrthoDB" id="1696709at2"/>
<dbReference type="Pfam" id="PF04883">
    <property type="entry name" value="HK97-gp10_like"/>
    <property type="match status" value="1"/>
</dbReference>
<protein>
    <submittedName>
        <fullName evidence="1">Bacteriophage HK97-gp10 putative tail-component</fullName>
    </submittedName>
</protein>
<dbReference type="Proteomes" id="UP000245720">
    <property type="component" value="Unassembled WGS sequence"/>
</dbReference>
<dbReference type="EMBL" id="QGDI01000003">
    <property type="protein sequence ID" value="PWJ13955.1"/>
    <property type="molecule type" value="Genomic_DNA"/>
</dbReference>
<dbReference type="AlphaFoldDB" id="A0A315Y0Y7"/>
<dbReference type="RefSeq" id="WP_109725742.1">
    <property type="nucleotide sequence ID" value="NZ_QGDI01000003.1"/>
</dbReference>
<evidence type="ECO:0000313" key="2">
    <source>
        <dbReference type="Proteomes" id="UP000245720"/>
    </source>
</evidence>
<organism evidence="1 2">
    <name type="scientific">Ruminococcus flavefaciens</name>
    <dbReference type="NCBI Taxonomy" id="1265"/>
    <lineage>
        <taxon>Bacteria</taxon>
        <taxon>Bacillati</taxon>
        <taxon>Bacillota</taxon>
        <taxon>Clostridia</taxon>
        <taxon>Eubacteriales</taxon>
        <taxon>Oscillospiraceae</taxon>
        <taxon>Ruminococcus</taxon>
    </lineage>
</organism>
<evidence type="ECO:0000313" key="1">
    <source>
        <dbReference type="EMBL" id="PWJ13955.1"/>
    </source>
</evidence>
<accession>A0A315Y0Y7</accession>
<sequence length="137" mass="15366">MAKGHNQLIATPVALVAAMVSACQEYTDEVREAVEEGIIEIGQEAVEQIKVLAPVYEGSNKNTPKGAYRRSWKYRVDRQRGRIEVTVHAKSPHYRLTHLLENGHLNRDGTTRSKAIPHVSIVNSLAQKKVDKLLEEL</sequence>
<gene>
    <name evidence="1" type="ORF">IE37_00886</name>
</gene>
<name>A0A315Y0Y7_RUMFL</name>
<dbReference type="InterPro" id="IPR010064">
    <property type="entry name" value="HK97-gp10_tail"/>
</dbReference>